<dbReference type="SMART" id="SM00516">
    <property type="entry name" value="SEC14"/>
    <property type="match status" value="1"/>
</dbReference>
<dbReference type="SUPFAM" id="SSF52087">
    <property type="entry name" value="CRAL/TRIO domain"/>
    <property type="match status" value="1"/>
</dbReference>
<dbReference type="STRING" id="1069680.M7NJ00"/>
<dbReference type="SMART" id="SM01100">
    <property type="entry name" value="CRAL_TRIO_N"/>
    <property type="match status" value="1"/>
</dbReference>
<dbReference type="eggNOG" id="KOG1470">
    <property type="taxonomic scope" value="Eukaryota"/>
</dbReference>
<dbReference type="InterPro" id="IPR001251">
    <property type="entry name" value="CRAL-TRIO_dom"/>
</dbReference>
<comment type="caution">
    <text evidence="2">The sequence shown here is derived from an EMBL/GenBank/DDBJ whole genome shotgun (WGS) entry which is preliminary data.</text>
</comment>
<dbReference type="AlphaFoldDB" id="M7NJ00"/>
<reference evidence="3" key="1">
    <citation type="journal article" date="2016" name="Nat. Commun.">
        <title>Genome analysis of three Pneumocystis species reveals adaptation mechanisms to life exclusively in mammalian hosts.</title>
        <authorList>
            <person name="Ma L."/>
            <person name="Chen Z."/>
            <person name="Huang D.W."/>
            <person name="Kutty G."/>
            <person name="Ishihara M."/>
            <person name="Wang H."/>
            <person name="Abouelleil A."/>
            <person name="Bishop L."/>
            <person name="Davey E."/>
            <person name="Deng R."/>
            <person name="Deng X."/>
            <person name="Fan L."/>
            <person name="Fantoni G."/>
            <person name="Fitzgerald M."/>
            <person name="Gogineni E."/>
            <person name="Goldberg J.M."/>
            <person name="Handley G."/>
            <person name="Hu X."/>
            <person name="Huber C."/>
            <person name="Jiao X."/>
            <person name="Jones K."/>
            <person name="Levin J.Z."/>
            <person name="Liu Y."/>
            <person name="Macdonald P."/>
            <person name="Melnikov A."/>
            <person name="Raley C."/>
            <person name="Sassi M."/>
            <person name="Sherman B.T."/>
            <person name="Song X."/>
            <person name="Sykes S."/>
            <person name="Tran B."/>
            <person name="Walsh L."/>
            <person name="Xia Y."/>
            <person name="Yang J."/>
            <person name="Young S."/>
            <person name="Zeng Q."/>
            <person name="Zheng X."/>
            <person name="Stephens R."/>
            <person name="Nusbaum C."/>
            <person name="Birren B.W."/>
            <person name="Azadi P."/>
            <person name="Lempicki R.A."/>
            <person name="Cuomo C.A."/>
            <person name="Kovacs J.A."/>
        </authorList>
    </citation>
    <scope>NUCLEOTIDE SEQUENCE [LARGE SCALE GENOMIC DNA]</scope>
    <source>
        <strain evidence="3">B123</strain>
    </source>
</reference>
<evidence type="ECO:0000313" key="3">
    <source>
        <dbReference type="Proteomes" id="UP000011958"/>
    </source>
</evidence>
<dbReference type="Pfam" id="PF03765">
    <property type="entry name" value="CRAL_TRIO_N"/>
    <property type="match status" value="1"/>
</dbReference>
<sequence length="401" mass="47651">MVAIDKKLDELTRNEEKALKCFWLFVLLHFKKINREDLGEYVILNEESHGFGKKCEIFLKNSEEMGGIDDNNVSKKLLRERHILNYFFALYDVFWEMIKMDHPDAVLLRFLRARKWDISKSFVMLAATVYWRQETGVEEVLRTGEAGAIETGDDAFMKQLRLGKSFIQGVDREHRPICYIRTHLHRAGEQPDLAIQRYIIWLMESARLMITYPVQTATILFDLTKFSLKNMDYIPIKFLIKCFEAHYPESLGICIIHKAPWVFQGIWKVIKTWLDPVVAKKVCFTNSRKDLEVYIKDTEIIKELGGKKDWEYRYIEPQENENIKMQDILTKERLSLQRKNIIHSFEQLTIKWLKENDTVQSDLLLEQRNFIARDLSLNYWQLDPYIRARSFYDRIGLIFQG</sequence>
<dbReference type="CDD" id="cd00170">
    <property type="entry name" value="SEC14"/>
    <property type="match status" value="1"/>
</dbReference>
<dbReference type="RefSeq" id="XP_007875115.1">
    <property type="nucleotide sequence ID" value="XM_007876924.1"/>
</dbReference>
<dbReference type="PANTHER" id="PTHR46590:SF1">
    <property type="entry name" value="PHOSPHATIDYLINOSITOL TRANSFER PROTEIN CSR1"/>
    <property type="match status" value="1"/>
</dbReference>
<gene>
    <name evidence="2" type="ORF">PNEG_03059</name>
</gene>
<keyword evidence="3" id="KW-1185">Reference proteome</keyword>
<dbReference type="SUPFAM" id="SSF46938">
    <property type="entry name" value="CRAL/TRIO N-terminal domain"/>
    <property type="match status" value="1"/>
</dbReference>
<dbReference type="InterPro" id="IPR036273">
    <property type="entry name" value="CRAL/TRIO_N_dom_sf"/>
</dbReference>
<dbReference type="OMA" id="WMDPVVA"/>
<dbReference type="PANTHER" id="PTHR46590">
    <property type="entry name" value="PHOSPHATIDYLINOSITOL TRANSFER PROTEIN CSR1-RELATED"/>
    <property type="match status" value="1"/>
</dbReference>
<dbReference type="InterPro" id="IPR011074">
    <property type="entry name" value="CRAL/TRIO_N_dom"/>
</dbReference>
<dbReference type="EMBL" id="AFWA02000015">
    <property type="protein sequence ID" value="EMR08583.1"/>
    <property type="molecule type" value="Genomic_DNA"/>
</dbReference>
<evidence type="ECO:0000313" key="2">
    <source>
        <dbReference type="EMBL" id="EMR08583.1"/>
    </source>
</evidence>
<proteinExistence type="predicted"/>
<dbReference type="InterPro" id="IPR052432">
    <property type="entry name" value="PITP/CRAL-TRIO"/>
</dbReference>
<dbReference type="OrthoDB" id="43460at2759"/>
<dbReference type="Pfam" id="PF00650">
    <property type="entry name" value="CRAL_TRIO"/>
    <property type="match status" value="1"/>
</dbReference>
<evidence type="ECO:0000259" key="1">
    <source>
        <dbReference type="PROSITE" id="PS50191"/>
    </source>
</evidence>
<dbReference type="VEuPathDB" id="FungiDB:PNEG_03059"/>
<dbReference type="GO" id="GO:0120010">
    <property type="term" value="P:intermembrane phospholipid transfer"/>
    <property type="evidence" value="ECO:0007669"/>
    <property type="project" value="EnsemblFungi"/>
</dbReference>
<accession>M7NJ00</accession>
<feature type="domain" description="CRAL-TRIO" evidence="1">
    <location>
        <begin position="153"/>
        <end position="312"/>
    </location>
</feature>
<dbReference type="InterPro" id="IPR036865">
    <property type="entry name" value="CRAL-TRIO_dom_sf"/>
</dbReference>
<dbReference type="Gene3D" id="3.40.525.10">
    <property type="entry name" value="CRAL-TRIO lipid binding domain"/>
    <property type="match status" value="1"/>
</dbReference>
<dbReference type="HOGENOM" id="CLU_016665_2_0_1"/>
<organism evidence="2 3">
    <name type="scientific">Pneumocystis murina (strain B123)</name>
    <name type="common">Mouse pneumocystis pneumonia agent</name>
    <name type="synonym">Pneumocystis carinii f. sp. muris</name>
    <dbReference type="NCBI Taxonomy" id="1069680"/>
    <lineage>
        <taxon>Eukaryota</taxon>
        <taxon>Fungi</taxon>
        <taxon>Dikarya</taxon>
        <taxon>Ascomycota</taxon>
        <taxon>Taphrinomycotina</taxon>
        <taxon>Pneumocystomycetes</taxon>
        <taxon>Pneumocystaceae</taxon>
        <taxon>Pneumocystis</taxon>
    </lineage>
</organism>
<dbReference type="PROSITE" id="PS50191">
    <property type="entry name" value="CRAL_TRIO"/>
    <property type="match status" value="1"/>
</dbReference>
<dbReference type="Proteomes" id="UP000011958">
    <property type="component" value="Unassembled WGS sequence"/>
</dbReference>
<dbReference type="GeneID" id="19896746"/>
<protein>
    <recommendedName>
        <fullName evidence="1">CRAL-TRIO domain-containing protein</fullName>
    </recommendedName>
</protein>
<name>M7NJ00_PNEMU</name>